<evidence type="ECO:0000313" key="1">
    <source>
        <dbReference type="EMBL" id="MFC4709595.1"/>
    </source>
</evidence>
<gene>
    <name evidence="1" type="ORF">ACFO3L_02985</name>
</gene>
<dbReference type="Proteomes" id="UP001596026">
    <property type="component" value="Unassembled WGS sequence"/>
</dbReference>
<organism evidence="1 2">
    <name type="scientific">Enterococcus eurekensis</name>
    <dbReference type="NCBI Taxonomy" id="1159753"/>
    <lineage>
        <taxon>Bacteria</taxon>
        <taxon>Bacillati</taxon>
        <taxon>Bacillota</taxon>
        <taxon>Bacilli</taxon>
        <taxon>Lactobacillales</taxon>
        <taxon>Enterococcaceae</taxon>
        <taxon>Enterococcus</taxon>
    </lineage>
</organism>
<proteinExistence type="predicted"/>
<comment type="caution">
    <text evidence="1">The sequence shown here is derived from an EMBL/GenBank/DDBJ whole genome shotgun (WGS) entry which is preliminary data.</text>
</comment>
<name>A0ABV9M3W9_9ENTE</name>
<dbReference type="RefSeq" id="WP_379963684.1">
    <property type="nucleotide sequence ID" value="NZ_JBHSGT010000019.1"/>
</dbReference>
<reference evidence="2" key="1">
    <citation type="journal article" date="2019" name="Int. J. Syst. Evol. Microbiol.">
        <title>The Global Catalogue of Microorganisms (GCM) 10K type strain sequencing project: providing services to taxonomists for standard genome sequencing and annotation.</title>
        <authorList>
            <consortium name="The Broad Institute Genomics Platform"/>
            <consortium name="The Broad Institute Genome Sequencing Center for Infectious Disease"/>
            <person name="Wu L."/>
            <person name="Ma J."/>
        </authorList>
    </citation>
    <scope>NUCLEOTIDE SEQUENCE [LARGE SCALE GENOMIC DNA]</scope>
    <source>
        <strain evidence="2">CGMCC 1.19061</strain>
    </source>
</reference>
<protein>
    <submittedName>
        <fullName evidence="1">Uncharacterized protein</fullName>
    </submittedName>
</protein>
<sequence>MKFLSDEEMLFDRRAKKLKLLEAGGKFEQLKEPIVQICLLLHTKKDF</sequence>
<dbReference type="EMBL" id="JBHSGT010000019">
    <property type="protein sequence ID" value="MFC4709595.1"/>
    <property type="molecule type" value="Genomic_DNA"/>
</dbReference>
<evidence type="ECO:0000313" key="2">
    <source>
        <dbReference type="Proteomes" id="UP001596026"/>
    </source>
</evidence>
<keyword evidence="2" id="KW-1185">Reference proteome</keyword>
<accession>A0ABV9M3W9</accession>